<organism evidence="1 2">
    <name type="scientific">Rhodopseudomonas palustris</name>
    <dbReference type="NCBI Taxonomy" id="1076"/>
    <lineage>
        <taxon>Bacteria</taxon>
        <taxon>Pseudomonadati</taxon>
        <taxon>Pseudomonadota</taxon>
        <taxon>Alphaproteobacteria</taxon>
        <taxon>Hyphomicrobiales</taxon>
        <taxon>Nitrobacteraceae</taxon>
        <taxon>Rhodopseudomonas</taxon>
    </lineage>
</organism>
<name>A0A0D7EE61_RHOPL</name>
<dbReference type="AlphaFoldDB" id="A0A0D7EE61"/>
<dbReference type="PATRIC" id="fig|1076.23.peg.5090"/>
<reference evidence="1 2" key="1">
    <citation type="submission" date="2014-11" db="EMBL/GenBank/DDBJ databases">
        <title>Genomics and ecophysiology of heterotrophic nitrogen fixing bacteria isolated from estuarine surface water.</title>
        <authorList>
            <person name="Bentzon-Tilia M."/>
            <person name="Severin I."/>
            <person name="Hansen L.H."/>
            <person name="Riemann L."/>
        </authorList>
    </citation>
    <scope>NUCLEOTIDE SEQUENCE [LARGE SCALE GENOMIC DNA]</scope>
    <source>
        <strain evidence="1 2">BAL398</strain>
    </source>
</reference>
<dbReference type="EMBL" id="JXXE01000469">
    <property type="protein sequence ID" value="KIZ39033.1"/>
    <property type="molecule type" value="Genomic_DNA"/>
</dbReference>
<gene>
    <name evidence="1" type="ORF">OO17_21695</name>
</gene>
<proteinExistence type="predicted"/>
<evidence type="ECO:0000313" key="2">
    <source>
        <dbReference type="Proteomes" id="UP000032515"/>
    </source>
</evidence>
<dbReference type="Proteomes" id="UP000032515">
    <property type="component" value="Unassembled WGS sequence"/>
</dbReference>
<sequence>MPIFRHSSAVALASLALLLAVGALLGGGASERFDPWLYDPVTYAPRAAVAEHDNLFTEDATPAERVKDLFDQIGTGKPKPAKRYSSLSTVIR</sequence>
<evidence type="ECO:0000313" key="1">
    <source>
        <dbReference type="EMBL" id="KIZ39033.1"/>
    </source>
</evidence>
<dbReference type="OrthoDB" id="8141052at2"/>
<accession>A0A0D7EE61</accession>
<protein>
    <submittedName>
        <fullName evidence="1">Uncharacterized protein</fullName>
    </submittedName>
</protein>
<comment type="caution">
    <text evidence="1">The sequence shown here is derived from an EMBL/GenBank/DDBJ whole genome shotgun (WGS) entry which is preliminary data.</text>
</comment>